<dbReference type="PANTHER" id="PTHR34186:SF2">
    <property type="entry name" value="CYANATE HYDRATASE"/>
    <property type="match status" value="1"/>
</dbReference>
<evidence type="ECO:0000313" key="5">
    <source>
        <dbReference type="EMBL" id="VDN57263.1"/>
    </source>
</evidence>
<dbReference type="STRING" id="318479.A0A0N4U7U6"/>
<dbReference type="AlphaFoldDB" id="A0A0N4U7U6"/>
<dbReference type="WBParaSite" id="DME_0000307701-mRNA-1">
    <property type="protein sequence ID" value="DME_0000307701-mRNA-1"/>
    <property type="gene ID" value="DME_0000307701"/>
</dbReference>
<dbReference type="Gene3D" id="3.30.1160.10">
    <property type="entry name" value="Cyanate lyase, C-terminal domain"/>
    <property type="match status" value="1"/>
</dbReference>
<evidence type="ECO:0000259" key="4">
    <source>
        <dbReference type="SMART" id="SM01116"/>
    </source>
</evidence>
<dbReference type="EC" id="4.2.1.104" evidence="3"/>
<keyword evidence="7" id="KW-1185">Reference proteome</keyword>
<dbReference type="OrthoDB" id="10019422at2759"/>
<comment type="similarity">
    <text evidence="3">Belongs to the cyanase family.</text>
</comment>
<gene>
    <name evidence="5" type="ORF">DME_LOCUS7236</name>
</gene>
<evidence type="ECO:0000256" key="3">
    <source>
        <dbReference type="HAMAP-Rule" id="MF_03139"/>
    </source>
</evidence>
<dbReference type="EMBL" id="UYYG01001159">
    <property type="protein sequence ID" value="VDN57263.1"/>
    <property type="molecule type" value="Genomic_DNA"/>
</dbReference>
<evidence type="ECO:0000313" key="8">
    <source>
        <dbReference type="WBParaSite" id="DME_0000307701-mRNA-1"/>
    </source>
</evidence>
<comment type="function">
    <text evidence="1 3">Catalyzes the reaction of cyanate with bicarbonate to produce ammonia and carbon dioxide.</text>
</comment>
<dbReference type="GO" id="GO:0008824">
    <property type="term" value="F:cyanate hydratase activity"/>
    <property type="evidence" value="ECO:0007669"/>
    <property type="project" value="UniProtKB-UniRule"/>
</dbReference>
<dbReference type="InterPro" id="IPR048564">
    <property type="entry name" value="CYNS_N"/>
</dbReference>
<comment type="catalytic activity">
    <reaction evidence="3">
        <text>cyanate + hydrogencarbonate + 3 H(+) = NH4(+) + 2 CO2</text>
        <dbReference type="Rhea" id="RHEA:11120"/>
        <dbReference type="ChEBI" id="CHEBI:15378"/>
        <dbReference type="ChEBI" id="CHEBI:16526"/>
        <dbReference type="ChEBI" id="CHEBI:17544"/>
        <dbReference type="ChEBI" id="CHEBI:28938"/>
        <dbReference type="ChEBI" id="CHEBI:29195"/>
        <dbReference type="EC" id="4.2.1.104"/>
    </reaction>
</comment>
<dbReference type="PIRSF" id="PIRSF001263">
    <property type="entry name" value="Cyanate_hydratas"/>
    <property type="match status" value="1"/>
</dbReference>
<dbReference type="GO" id="GO:0005634">
    <property type="term" value="C:nucleus"/>
    <property type="evidence" value="ECO:0007669"/>
    <property type="project" value="UniProtKB-ARBA"/>
</dbReference>
<sequence>MCLLKASNISSPSTEVNRILSMYNSRSEVTAELLSHKVKYDISWGKVAESLQRSKEWTVAACLGQMKMSQEEATKVADLFNLKSEAIAWLQIPPYKGSSHIPHDPLLYRMHEVLFVYGDAIKEIINEEFGDGIMSAIDFKINVERENHSDGDRVKIIWSGKFLPYKPF</sequence>
<dbReference type="InterPro" id="IPR008076">
    <property type="entry name" value="Cyanase"/>
</dbReference>
<reference evidence="8" key="1">
    <citation type="submission" date="2017-02" db="UniProtKB">
        <authorList>
            <consortium name="WormBaseParasite"/>
        </authorList>
    </citation>
    <scope>IDENTIFICATION</scope>
</reference>
<dbReference type="PANTHER" id="PTHR34186">
    <property type="entry name" value="CYANATE HYDRATASE"/>
    <property type="match status" value="1"/>
</dbReference>
<dbReference type="PRINTS" id="PR01693">
    <property type="entry name" value="CYANASE"/>
</dbReference>
<evidence type="ECO:0000313" key="7">
    <source>
        <dbReference type="Proteomes" id="UP000274756"/>
    </source>
</evidence>
<accession>A0A0N4U7U6</accession>
<dbReference type="Proteomes" id="UP000274756">
    <property type="component" value="Unassembled WGS sequence"/>
</dbReference>
<dbReference type="CDD" id="cd00559">
    <property type="entry name" value="Cyanase_C"/>
    <property type="match status" value="1"/>
</dbReference>
<organism evidence="6 8">
    <name type="scientific">Dracunculus medinensis</name>
    <name type="common">Guinea worm</name>
    <dbReference type="NCBI Taxonomy" id="318479"/>
    <lineage>
        <taxon>Eukaryota</taxon>
        <taxon>Metazoa</taxon>
        <taxon>Ecdysozoa</taxon>
        <taxon>Nematoda</taxon>
        <taxon>Chromadorea</taxon>
        <taxon>Rhabditida</taxon>
        <taxon>Spirurina</taxon>
        <taxon>Dracunculoidea</taxon>
        <taxon>Dracunculidae</taxon>
        <taxon>Dracunculus</taxon>
    </lineage>
</organism>
<proteinExistence type="inferred from homology"/>
<dbReference type="NCBIfam" id="NF002773">
    <property type="entry name" value="PRK02866.1"/>
    <property type="match status" value="1"/>
</dbReference>
<feature type="domain" description="Cyanate lyase C-terminal" evidence="4">
    <location>
        <begin position="96"/>
        <end position="168"/>
    </location>
</feature>
<reference evidence="5 7" key="2">
    <citation type="submission" date="2018-11" db="EMBL/GenBank/DDBJ databases">
        <authorList>
            <consortium name="Pathogen Informatics"/>
        </authorList>
    </citation>
    <scope>NUCLEOTIDE SEQUENCE [LARGE SCALE GENOMIC DNA]</scope>
</reference>
<dbReference type="GO" id="GO:0003677">
    <property type="term" value="F:DNA binding"/>
    <property type="evidence" value="ECO:0007669"/>
    <property type="project" value="InterPro"/>
</dbReference>
<evidence type="ECO:0000313" key="6">
    <source>
        <dbReference type="Proteomes" id="UP000038040"/>
    </source>
</evidence>
<dbReference type="Gene3D" id="1.10.260.40">
    <property type="entry name" value="lambda repressor-like DNA-binding domains"/>
    <property type="match status" value="1"/>
</dbReference>
<feature type="active site" evidence="3">
    <location>
        <position position="135"/>
    </location>
</feature>
<dbReference type="Proteomes" id="UP000038040">
    <property type="component" value="Unplaced"/>
</dbReference>
<dbReference type="Pfam" id="PF21291">
    <property type="entry name" value="CYNS_N"/>
    <property type="match status" value="1"/>
</dbReference>
<feature type="active site" evidence="3">
    <location>
        <position position="112"/>
    </location>
</feature>
<protein>
    <recommendedName>
        <fullName evidence="3">Cyanate hydratase</fullName>
        <shortName evidence="3">Cyanase</shortName>
        <ecNumber evidence="3">4.2.1.104</ecNumber>
    </recommendedName>
    <alternativeName>
        <fullName evidence="3">Cyanate hydrolase</fullName>
    </alternativeName>
    <alternativeName>
        <fullName evidence="3">Cyanate lyase</fullName>
    </alternativeName>
</protein>
<dbReference type="SUPFAM" id="SSF47413">
    <property type="entry name" value="lambda repressor-like DNA-binding domains"/>
    <property type="match status" value="1"/>
</dbReference>
<evidence type="ECO:0000256" key="1">
    <source>
        <dbReference type="ARBA" id="ARBA00003561"/>
    </source>
</evidence>
<dbReference type="NCBIfam" id="TIGR00673">
    <property type="entry name" value="cynS"/>
    <property type="match status" value="1"/>
</dbReference>
<dbReference type="InterPro" id="IPR010982">
    <property type="entry name" value="Lambda_DNA-bd_dom_sf"/>
</dbReference>
<name>A0A0N4U7U6_DRAME</name>
<dbReference type="InterPro" id="IPR036581">
    <property type="entry name" value="Cyanate_lyase_C_sf"/>
</dbReference>
<evidence type="ECO:0000256" key="2">
    <source>
        <dbReference type="ARBA" id="ARBA00023239"/>
    </source>
</evidence>
<dbReference type="HAMAP" id="MF_00535">
    <property type="entry name" value="Cyanate_hydrat"/>
    <property type="match status" value="1"/>
</dbReference>
<dbReference type="SUPFAM" id="SSF55234">
    <property type="entry name" value="Cyanase C-terminal domain"/>
    <property type="match status" value="1"/>
</dbReference>
<feature type="active site" evidence="3">
    <location>
        <position position="109"/>
    </location>
</feature>
<dbReference type="Pfam" id="PF02560">
    <property type="entry name" value="Cyanate_lyase"/>
    <property type="match status" value="1"/>
</dbReference>
<dbReference type="InterPro" id="IPR003712">
    <property type="entry name" value="Cyanate_lyase_C"/>
</dbReference>
<dbReference type="SMART" id="SM01116">
    <property type="entry name" value="Cyanate_lyase"/>
    <property type="match status" value="1"/>
</dbReference>
<keyword evidence="2 3" id="KW-0456">Lyase</keyword>